<accession>A0A6A6IL42</accession>
<evidence type="ECO:0000313" key="3">
    <source>
        <dbReference type="Proteomes" id="UP000800094"/>
    </source>
</evidence>
<protein>
    <submittedName>
        <fullName evidence="2">Uncharacterized protein</fullName>
    </submittedName>
</protein>
<keyword evidence="3" id="KW-1185">Reference proteome</keyword>
<organism evidence="2 3">
    <name type="scientific">Trematosphaeria pertusa</name>
    <dbReference type="NCBI Taxonomy" id="390896"/>
    <lineage>
        <taxon>Eukaryota</taxon>
        <taxon>Fungi</taxon>
        <taxon>Dikarya</taxon>
        <taxon>Ascomycota</taxon>
        <taxon>Pezizomycotina</taxon>
        <taxon>Dothideomycetes</taxon>
        <taxon>Pleosporomycetidae</taxon>
        <taxon>Pleosporales</taxon>
        <taxon>Massarineae</taxon>
        <taxon>Trematosphaeriaceae</taxon>
        <taxon>Trematosphaeria</taxon>
    </lineage>
</organism>
<dbReference type="EMBL" id="ML987194">
    <property type="protein sequence ID" value="KAF2250260.1"/>
    <property type="molecule type" value="Genomic_DNA"/>
</dbReference>
<dbReference type="GeneID" id="54575076"/>
<dbReference type="RefSeq" id="XP_033685264.1">
    <property type="nucleotide sequence ID" value="XM_033821746.1"/>
</dbReference>
<feature type="region of interest" description="Disordered" evidence="1">
    <location>
        <begin position="100"/>
        <end position="132"/>
    </location>
</feature>
<evidence type="ECO:0000313" key="2">
    <source>
        <dbReference type="EMBL" id="KAF2250260.1"/>
    </source>
</evidence>
<dbReference type="Proteomes" id="UP000800094">
    <property type="component" value="Unassembled WGS sequence"/>
</dbReference>
<sequence>MFGVCTLMEQVPRIIESLAAYSIVEVFVALKMSLPPSVPTCRTSQSDLQKVRSPSCSSLFLSSSPSSSSPSSPSSLRLLRRHRHTLPPLCSSISSPFDGHRASGPLPHSATHAGLISDHWPRTTSPQWSRRTRERASAILRGGRAASSCQFYSASPVSGKGRHLASAG</sequence>
<proteinExistence type="predicted"/>
<reference evidence="2" key="1">
    <citation type="journal article" date="2020" name="Stud. Mycol.">
        <title>101 Dothideomycetes genomes: a test case for predicting lifestyles and emergence of pathogens.</title>
        <authorList>
            <person name="Haridas S."/>
            <person name="Albert R."/>
            <person name="Binder M."/>
            <person name="Bloem J."/>
            <person name="Labutti K."/>
            <person name="Salamov A."/>
            <person name="Andreopoulos B."/>
            <person name="Baker S."/>
            <person name="Barry K."/>
            <person name="Bills G."/>
            <person name="Bluhm B."/>
            <person name="Cannon C."/>
            <person name="Castanera R."/>
            <person name="Culley D."/>
            <person name="Daum C."/>
            <person name="Ezra D."/>
            <person name="Gonzalez J."/>
            <person name="Henrissat B."/>
            <person name="Kuo A."/>
            <person name="Liang C."/>
            <person name="Lipzen A."/>
            <person name="Lutzoni F."/>
            <person name="Magnuson J."/>
            <person name="Mondo S."/>
            <person name="Nolan M."/>
            <person name="Ohm R."/>
            <person name="Pangilinan J."/>
            <person name="Park H.-J."/>
            <person name="Ramirez L."/>
            <person name="Alfaro M."/>
            <person name="Sun H."/>
            <person name="Tritt A."/>
            <person name="Yoshinaga Y."/>
            <person name="Zwiers L.-H."/>
            <person name="Turgeon B."/>
            <person name="Goodwin S."/>
            <person name="Spatafora J."/>
            <person name="Crous P."/>
            <person name="Grigoriev I."/>
        </authorList>
    </citation>
    <scope>NUCLEOTIDE SEQUENCE</scope>
    <source>
        <strain evidence="2">CBS 122368</strain>
    </source>
</reference>
<name>A0A6A6IL42_9PLEO</name>
<gene>
    <name evidence="2" type="ORF">BU26DRAFT_298445</name>
</gene>
<dbReference type="AlphaFoldDB" id="A0A6A6IL42"/>
<evidence type="ECO:0000256" key="1">
    <source>
        <dbReference type="SAM" id="MobiDB-lite"/>
    </source>
</evidence>